<organism evidence="1 2">
    <name type="scientific">Eubacterium barkeri</name>
    <name type="common">Clostridium barkeri</name>
    <dbReference type="NCBI Taxonomy" id="1528"/>
    <lineage>
        <taxon>Bacteria</taxon>
        <taxon>Bacillati</taxon>
        <taxon>Bacillota</taxon>
        <taxon>Clostridia</taxon>
        <taxon>Eubacteriales</taxon>
        <taxon>Eubacteriaceae</taxon>
        <taxon>Eubacterium</taxon>
    </lineage>
</organism>
<dbReference type="AlphaFoldDB" id="A0A1H3JTU5"/>
<dbReference type="RefSeq" id="WP_090247182.1">
    <property type="nucleotide sequence ID" value="NZ_FNOU01000033.1"/>
</dbReference>
<dbReference type="OrthoDB" id="5419848at2"/>
<evidence type="ECO:0000313" key="1">
    <source>
        <dbReference type="EMBL" id="SDY42788.1"/>
    </source>
</evidence>
<gene>
    <name evidence="1" type="ORF">SAMN04488579_13314</name>
</gene>
<protein>
    <recommendedName>
        <fullName evidence="3">DUF3795 domain-containing protein</fullName>
    </recommendedName>
</protein>
<evidence type="ECO:0000313" key="2">
    <source>
        <dbReference type="Proteomes" id="UP000199652"/>
    </source>
</evidence>
<dbReference type="STRING" id="1528.SAMN04488579_13314"/>
<accession>A0A1H3JTU5</accession>
<keyword evidence="2" id="KW-1185">Reference proteome</keyword>
<sequence length="185" mass="20879">MKNFKRRDLSFSLCGLNCTLCTMRIGGHCPGCGGGDGNQGCSIARCSIAHGGFEYCSECASYPCPKYNGITQFDSFITHRNQISDMAKMTRLGSDTYREELEQKSQILQYLLANFNDGRKKTFFCLAINLLDLSDIEKVMQQIRERITREMTVKKKASVTVECFEAVAKEKDIILKMNKKPSKVK</sequence>
<dbReference type="Proteomes" id="UP000199652">
    <property type="component" value="Unassembled WGS sequence"/>
</dbReference>
<evidence type="ECO:0008006" key="3">
    <source>
        <dbReference type="Google" id="ProtNLM"/>
    </source>
</evidence>
<dbReference type="EMBL" id="FNOU01000033">
    <property type="protein sequence ID" value="SDY42788.1"/>
    <property type="molecule type" value="Genomic_DNA"/>
</dbReference>
<proteinExistence type="predicted"/>
<name>A0A1H3JTU5_EUBBA</name>
<reference evidence="2" key="1">
    <citation type="submission" date="2016-10" db="EMBL/GenBank/DDBJ databases">
        <authorList>
            <person name="Varghese N."/>
            <person name="Submissions S."/>
        </authorList>
    </citation>
    <scope>NUCLEOTIDE SEQUENCE [LARGE SCALE GENOMIC DNA]</scope>
    <source>
        <strain evidence="2">VPI 5359</strain>
    </source>
</reference>